<dbReference type="InterPro" id="IPR010239">
    <property type="entry name" value="CHP02001"/>
</dbReference>
<feature type="signal peptide" evidence="1">
    <location>
        <begin position="1"/>
        <end position="18"/>
    </location>
</feature>
<dbReference type="EMBL" id="AP022227">
    <property type="protein sequence ID" value="BBT40528.1"/>
    <property type="molecule type" value="Genomic_DNA"/>
</dbReference>
<keyword evidence="1" id="KW-0732">Signal</keyword>
<evidence type="ECO:0000256" key="1">
    <source>
        <dbReference type="SAM" id="SignalP"/>
    </source>
</evidence>
<sequence length="243" mass="27073">MRRILLIASTLAPLTSQAVSLSDDFYLEIEPALVSDYRTRGISQTQNDPAAQLAITLQHNSGLYLGAWTSNVDFGFGTQTRQEVDYYAGWYWQATDEVSLDVGYLKYTYPKSSLYNLSDYYAALTVYGVTLGANYSNDTGSALGDDQDTLYSYVAYETALPLEIGLQLRYGRMDFKDPMYTAGDGKTSSDHHEWEVKLTRELAGLTWSLSYIDTDLSKTECASSYGFDDLCSATWVGSASKKF</sequence>
<reference evidence="2 3" key="1">
    <citation type="submission" date="2019-12" db="EMBL/GenBank/DDBJ databases">
        <title>complete genome sequences of Pseudomonas putida str. WP8-W18-CRE-01 isolated from wastewater treatment plant effluent.</title>
        <authorList>
            <person name="Sekizuka T."/>
            <person name="Itokawa K."/>
            <person name="Yatsu K."/>
            <person name="Inamine Y."/>
            <person name="Kuroda M."/>
        </authorList>
    </citation>
    <scope>NUCLEOTIDE SEQUENCE [LARGE SCALE GENOMIC DNA]</scope>
    <source>
        <strain evidence="2 3">WP8-W18-CRE-01</strain>
    </source>
</reference>
<evidence type="ECO:0000313" key="2">
    <source>
        <dbReference type="EMBL" id="BBT40528.1"/>
    </source>
</evidence>
<organism evidence="2 3">
    <name type="scientific">Pseudomonas putida</name>
    <name type="common">Arthrobacter siderocapsulatus</name>
    <dbReference type="NCBI Taxonomy" id="303"/>
    <lineage>
        <taxon>Bacteria</taxon>
        <taxon>Pseudomonadati</taxon>
        <taxon>Pseudomonadota</taxon>
        <taxon>Gammaproteobacteria</taxon>
        <taxon>Pseudomonadales</taxon>
        <taxon>Pseudomonadaceae</taxon>
        <taxon>Pseudomonas</taxon>
    </lineage>
</organism>
<protein>
    <submittedName>
        <fullName evidence="2">Exported protein</fullName>
    </submittedName>
</protein>
<evidence type="ECO:0000313" key="3">
    <source>
        <dbReference type="Proteomes" id="UP000515680"/>
    </source>
</evidence>
<dbReference type="RefSeq" id="WP_182815360.1">
    <property type="nucleotide sequence ID" value="NZ_AP022227.1"/>
</dbReference>
<proteinExistence type="predicted"/>
<dbReference type="Proteomes" id="UP000515680">
    <property type="component" value="Chromosome"/>
</dbReference>
<dbReference type="NCBIfam" id="TIGR02001">
    <property type="entry name" value="gcw_chp"/>
    <property type="match status" value="1"/>
</dbReference>
<feature type="chain" id="PRO_5027536100" evidence="1">
    <location>
        <begin position="19"/>
        <end position="243"/>
    </location>
</feature>
<dbReference type="AlphaFoldDB" id="A0A6S5TAZ4"/>
<accession>A0A6S5TAZ4</accession>
<dbReference type="Pfam" id="PF09694">
    <property type="entry name" value="Gcw_chp"/>
    <property type="match status" value="1"/>
</dbReference>
<name>A0A6S5TAZ4_PSEPU</name>
<gene>
    <name evidence="2" type="ORF">WP8W18C01_28690</name>
</gene>